<sequence length="46" mass="5205">MLINRHSCSKLLFLMVLVCLAFDMKLVSAMKCRLGFVNKGGKCTWP</sequence>
<name>Q38RA0_DROSI</name>
<feature type="signal peptide" evidence="1">
    <location>
        <begin position="1"/>
        <end position="29"/>
    </location>
</feature>
<dbReference type="EMBL" id="DQ097148">
    <property type="protein sequence ID" value="AAZ14874.1"/>
    <property type="molecule type" value="Genomic_DNA"/>
</dbReference>
<organism evidence="2">
    <name type="scientific">Drosophila simulans</name>
    <name type="common">Fruit fly</name>
    <dbReference type="NCBI Taxonomy" id="7240"/>
    <lineage>
        <taxon>Eukaryota</taxon>
        <taxon>Metazoa</taxon>
        <taxon>Ecdysozoa</taxon>
        <taxon>Arthropoda</taxon>
        <taxon>Hexapoda</taxon>
        <taxon>Insecta</taxon>
        <taxon>Pterygota</taxon>
        <taxon>Neoptera</taxon>
        <taxon>Endopterygota</taxon>
        <taxon>Diptera</taxon>
        <taxon>Brachycera</taxon>
        <taxon>Muscomorpha</taxon>
        <taxon>Ephydroidea</taxon>
        <taxon>Drosophilidae</taxon>
        <taxon>Drosophila</taxon>
        <taxon>Sophophora</taxon>
    </lineage>
</organism>
<gene>
    <name evidence="2" type="primary">Acp54A1</name>
</gene>
<proteinExistence type="predicted"/>
<reference evidence="2" key="1">
    <citation type="journal article" date="2005" name="Mol. Biol. Evol.">
        <title>Rapid evolution of genomic Acp complement in the melanogaster subgroup of Drosophila.</title>
        <authorList>
            <person name="Begun D.J."/>
            <person name="Lindfors H.A."/>
        </authorList>
    </citation>
    <scope>NUCLEOTIDE SEQUENCE</scope>
    <source>
        <strain evidence="2">Sim3</strain>
    </source>
</reference>
<keyword evidence="1" id="KW-0732">Signal</keyword>
<accession>Q38RA0</accession>
<evidence type="ECO:0000313" key="2">
    <source>
        <dbReference type="EMBL" id="AAZ14874.1"/>
    </source>
</evidence>
<evidence type="ECO:0000256" key="1">
    <source>
        <dbReference type="SAM" id="SignalP"/>
    </source>
</evidence>
<protein>
    <submittedName>
        <fullName evidence="2">ACP54A1</fullName>
    </submittedName>
</protein>
<feature type="chain" id="PRO_5004222198" evidence="1">
    <location>
        <begin position="30"/>
        <end position="46"/>
    </location>
</feature>
<dbReference type="AlphaFoldDB" id="Q38RA0"/>